<evidence type="ECO:0000256" key="1">
    <source>
        <dbReference type="ARBA" id="ARBA00006974"/>
    </source>
</evidence>
<dbReference type="PANTHER" id="PTHR31374">
    <property type="entry name" value="AUXIN-INDUCED PROTEIN-LIKE-RELATED"/>
    <property type="match status" value="1"/>
</dbReference>
<evidence type="ECO:0000313" key="2">
    <source>
        <dbReference type="EMBL" id="AMQ09595.1"/>
    </source>
</evidence>
<dbReference type="AlphaFoldDB" id="A0A172J249"/>
<dbReference type="Pfam" id="PF02519">
    <property type="entry name" value="Auxin_inducible"/>
    <property type="match status" value="1"/>
</dbReference>
<organism evidence="2">
    <name type="scientific">Boehmeria nivea</name>
    <name type="common">Chinese grass</name>
    <name type="synonym">Urtica nivea</name>
    <dbReference type="NCBI Taxonomy" id="83906"/>
    <lineage>
        <taxon>Eukaryota</taxon>
        <taxon>Viridiplantae</taxon>
        <taxon>Streptophyta</taxon>
        <taxon>Embryophyta</taxon>
        <taxon>Tracheophyta</taxon>
        <taxon>Spermatophyta</taxon>
        <taxon>Magnoliopsida</taxon>
        <taxon>eudicotyledons</taxon>
        <taxon>Gunneridae</taxon>
        <taxon>Pentapetalae</taxon>
        <taxon>rosids</taxon>
        <taxon>fabids</taxon>
        <taxon>Rosales</taxon>
        <taxon>Urticaceae</taxon>
        <taxon>Boehmeria</taxon>
    </lineage>
</organism>
<proteinExistence type="evidence at transcript level"/>
<sequence length="183" mass="20806">MRRSARGFKLRGKLMKIYKWITTKAWRRRKTLLMEHAPRKNRISPMAMTTRSVLSLARCLQRGARQLKYCCFRPRLFHGKPRGYVPLEQDPGSAGSGKTRPGSGCCGIPKGHLAVYVGESQDETQRYLVPVIYFNHPLFGELLKEAERVFGFNHPGRITIPCGPSEFEKVQMRIASGRSRGGE</sequence>
<dbReference type="PANTHER" id="PTHR31374:SF359">
    <property type="match status" value="1"/>
</dbReference>
<name>A0A172J249_BOENI</name>
<reference evidence="2" key="1">
    <citation type="journal article" date="2016" name="J. Genet.">
        <title>Identification of small auxin-up RNA (SAUR) genes in Urticales plants: mulberry (Morus notabilis), hemp (Cannabis sativa) and ramie (Boehmeria nivea).</title>
        <authorList>
            <person name="Huang X."/>
            <person name="Bao Y."/>
            <person name="Wang B.O."/>
            <person name="Liu L."/>
            <person name="Chen J."/>
            <person name="Dai L."/>
            <person name="Baloch S.U."/>
            <person name="Peng D."/>
        </authorList>
    </citation>
    <scope>NUCLEOTIDE SEQUENCE</scope>
</reference>
<accession>A0A172J249</accession>
<comment type="similarity">
    <text evidence="1">Belongs to the ARG7 family.</text>
</comment>
<protein>
    <submittedName>
        <fullName evidence="2">Small auxin up regulated protein</fullName>
    </submittedName>
</protein>
<gene>
    <name evidence="2" type="primary">SAUR70</name>
</gene>
<dbReference type="InterPro" id="IPR003676">
    <property type="entry name" value="SAUR_fam"/>
</dbReference>
<dbReference type="GO" id="GO:0009733">
    <property type="term" value="P:response to auxin"/>
    <property type="evidence" value="ECO:0007669"/>
    <property type="project" value="InterPro"/>
</dbReference>
<dbReference type="EMBL" id="KR076509">
    <property type="protein sequence ID" value="AMQ09595.1"/>
    <property type="molecule type" value="mRNA"/>
</dbReference>